<evidence type="ECO:0000313" key="7">
    <source>
        <dbReference type="Proteomes" id="UP000638560"/>
    </source>
</evidence>
<dbReference type="InterPro" id="IPR011075">
    <property type="entry name" value="TetR_C"/>
</dbReference>
<organism evidence="6 7">
    <name type="scientific">Plantactinospora alkalitolerans</name>
    <dbReference type="NCBI Taxonomy" id="2789879"/>
    <lineage>
        <taxon>Bacteria</taxon>
        <taxon>Bacillati</taxon>
        <taxon>Actinomycetota</taxon>
        <taxon>Actinomycetes</taxon>
        <taxon>Micromonosporales</taxon>
        <taxon>Micromonosporaceae</taxon>
        <taxon>Plantactinospora</taxon>
    </lineage>
</organism>
<dbReference type="PROSITE" id="PS50977">
    <property type="entry name" value="HTH_TETR_2"/>
    <property type="match status" value="1"/>
</dbReference>
<dbReference type="SUPFAM" id="SSF46689">
    <property type="entry name" value="Homeodomain-like"/>
    <property type="match status" value="1"/>
</dbReference>
<keyword evidence="2 4" id="KW-0238">DNA-binding</keyword>
<dbReference type="Gene3D" id="1.10.10.60">
    <property type="entry name" value="Homeodomain-like"/>
    <property type="match status" value="1"/>
</dbReference>
<protein>
    <submittedName>
        <fullName evidence="6">TetR/AcrR family transcriptional regulator</fullName>
    </submittedName>
</protein>
<evidence type="ECO:0000313" key="6">
    <source>
        <dbReference type="EMBL" id="MBF9131912.1"/>
    </source>
</evidence>
<keyword evidence="3" id="KW-0804">Transcription</keyword>
<feature type="DNA-binding region" description="H-T-H motif" evidence="4">
    <location>
        <begin position="37"/>
        <end position="56"/>
    </location>
</feature>
<feature type="domain" description="HTH tetR-type" evidence="5">
    <location>
        <begin position="14"/>
        <end position="74"/>
    </location>
</feature>
<dbReference type="PANTHER" id="PTHR47506:SF1">
    <property type="entry name" value="HTH-TYPE TRANSCRIPTIONAL REGULATOR YJDC"/>
    <property type="match status" value="1"/>
</dbReference>
<evidence type="ECO:0000256" key="2">
    <source>
        <dbReference type="ARBA" id="ARBA00023125"/>
    </source>
</evidence>
<keyword evidence="7" id="KW-1185">Reference proteome</keyword>
<accession>A0ABS0H0C4</accession>
<comment type="caution">
    <text evidence="6">The sequence shown here is derived from an EMBL/GenBank/DDBJ whole genome shotgun (WGS) entry which is preliminary data.</text>
</comment>
<dbReference type="Proteomes" id="UP000638560">
    <property type="component" value="Unassembled WGS sequence"/>
</dbReference>
<keyword evidence="1" id="KW-0805">Transcription regulation</keyword>
<name>A0ABS0H0C4_9ACTN</name>
<reference evidence="6 7" key="1">
    <citation type="submission" date="2020-11" db="EMBL/GenBank/DDBJ databases">
        <title>A novel isolate from a Black sea contaminated sediment with potential to produce alkanes: Plantactinospora alkalitolerans sp. nov.</title>
        <authorList>
            <person name="Carro L."/>
            <person name="Veyisoglu A."/>
            <person name="Guven K."/>
            <person name="Schumann P."/>
            <person name="Klenk H.-P."/>
            <person name="Sahin N."/>
        </authorList>
    </citation>
    <scope>NUCLEOTIDE SEQUENCE [LARGE SCALE GENOMIC DNA]</scope>
    <source>
        <strain evidence="6 7">S1510</strain>
    </source>
</reference>
<dbReference type="SUPFAM" id="SSF48498">
    <property type="entry name" value="Tetracyclin repressor-like, C-terminal domain"/>
    <property type="match status" value="1"/>
</dbReference>
<dbReference type="InterPro" id="IPR036271">
    <property type="entry name" value="Tet_transcr_reg_TetR-rel_C_sf"/>
</dbReference>
<dbReference type="EMBL" id="JADPUN010000212">
    <property type="protein sequence ID" value="MBF9131912.1"/>
    <property type="molecule type" value="Genomic_DNA"/>
</dbReference>
<dbReference type="InterPro" id="IPR009057">
    <property type="entry name" value="Homeodomain-like_sf"/>
</dbReference>
<dbReference type="Gene3D" id="1.10.357.10">
    <property type="entry name" value="Tetracycline Repressor, domain 2"/>
    <property type="match status" value="1"/>
</dbReference>
<evidence type="ECO:0000256" key="1">
    <source>
        <dbReference type="ARBA" id="ARBA00023015"/>
    </source>
</evidence>
<dbReference type="PROSITE" id="PS01081">
    <property type="entry name" value="HTH_TETR_1"/>
    <property type="match status" value="1"/>
</dbReference>
<evidence type="ECO:0000256" key="4">
    <source>
        <dbReference type="PROSITE-ProRule" id="PRU00335"/>
    </source>
</evidence>
<evidence type="ECO:0000256" key="3">
    <source>
        <dbReference type="ARBA" id="ARBA00023163"/>
    </source>
</evidence>
<dbReference type="PANTHER" id="PTHR47506">
    <property type="entry name" value="TRANSCRIPTIONAL REGULATORY PROTEIN"/>
    <property type="match status" value="1"/>
</dbReference>
<dbReference type="InterPro" id="IPR001647">
    <property type="entry name" value="HTH_TetR"/>
</dbReference>
<dbReference type="Pfam" id="PF16925">
    <property type="entry name" value="TetR_C_13"/>
    <property type="match status" value="1"/>
</dbReference>
<sequence>MTDDRPHRRGRPRSFDRDQALLTAMREFWLRGFEPVSVAELTAAMGITPPSLYAAFGDKKTLFREVVERYQQTHGTFFATALAAEESVRDGVARALRAAALEYTRPGHPPGCLVISAAVNCTAASADITELLRAQRVANITALRERIEADVADGRLPAGTDADRLAVLVGVILQGMSQHARDGAGTDELLSVAEAAMLAWPAKIDA</sequence>
<proteinExistence type="predicted"/>
<gene>
    <name evidence="6" type="ORF">I0C86_23535</name>
</gene>
<evidence type="ECO:0000259" key="5">
    <source>
        <dbReference type="PROSITE" id="PS50977"/>
    </source>
</evidence>
<dbReference type="InterPro" id="IPR023772">
    <property type="entry name" value="DNA-bd_HTH_TetR-type_CS"/>
</dbReference>
<dbReference type="Pfam" id="PF00440">
    <property type="entry name" value="TetR_N"/>
    <property type="match status" value="1"/>
</dbReference>